<dbReference type="SMART" id="SM00355">
    <property type="entry name" value="ZnF_C2H2"/>
    <property type="match status" value="2"/>
</dbReference>
<dbReference type="Pfam" id="PF00096">
    <property type="entry name" value="zf-C2H2"/>
    <property type="match status" value="1"/>
</dbReference>
<dbReference type="SMART" id="SM01233">
    <property type="entry name" value="HABP4_PAI-RBP1"/>
    <property type="match status" value="1"/>
</dbReference>
<dbReference type="Proteomes" id="UP000005239">
    <property type="component" value="Unassembled WGS sequence"/>
</dbReference>
<dbReference type="InterPro" id="IPR006861">
    <property type="entry name" value="HABP4_PAIRBP1-bd"/>
</dbReference>
<feature type="compositionally biased region" description="Basic residues" evidence="1">
    <location>
        <begin position="219"/>
        <end position="231"/>
    </location>
</feature>
<dbReference type="InterPro" id="IPR036236">
    <property type="entry name" value="Znf_C2H2_sf"/>
</dbReference>
<dbReference type="PANTHER" id="PTHR12299">
    <property type="entry name" value="HYALURONIC ACID-BINDING PROTEIN 4"/>
    <property type="match status" value="1"/>
</dbReference>
<dbReference type="PROSITE" id="PS00028">
    <property type="entry name" value="ZINC_FINGER_C2H2_1"/>
    <property type="match status" value="2"/>
</dbReference>
<feature type="compositionally biased region" description="Gly residues" evidence="1">
    <location>
        <begin position="799"/>
        <end position="819"/>
    </location>
</feature>
<keyword evidence="3" id="KW-1185">Reference proteome</keyword>
<reference evidence="3" key="1">
    <citation type="journal article" date="2008" name="Nat. Genet.">
        <title>The Pristionchus pacificus genome provides a unique perspective on nematode lifestyle and parasitism.</title>
        <authorList>
            <person name="Dieterich C."/>
            <person name="Clifton S.W."/>
            <person name="Schuster L.N."/>
            <person name="Chinwalla A."/>
            <person name="Delehaunty K."/>
            <person name="Dinkelacker I."/>
            <person name="Fulton L."/>
            <person name="Fulton R."/>
            <person name="Godfrey J."/>
            <person name="Minx P."/>
            <person name="Mitreva M."/>
            <person name="Roeseler W."/>
            <person name="Tian H."/>
            <person name="Witte H."/>
            <person name="Yang S.P."/>
            <person name="Wilson R.K."/>
            <person name="Sommer R.J."/>
        </authorList>
    </citation>
    <scope>NUCLEOTIDE SEQUENCE [LARGE SCALE GENOMIC DNA]</scope>
    <source>
        <strain evidence="3">PS312</strain>
    </source>
</reference>
<dbReference type="GO" id="GO:0005634">
    <property type="term" value="C:nucleus"/>
    <property type="evidence" value="ECO:0000318"/>
    <property type="project" value="GO_Central"/>
</dbReference>
<evidence type="ECO:0000256" key="1">
    <source>
        <dbReference type="SAM" id="MobiDB-lite"/>
    </source>
</evidence>
<evidence type="ECO:0000313" key="3">
    <source>
        <dbReference type="Proteomes" id="UP000005239"/>
    </source>
</evidence>
<dbReference type="PROSITE" id="PS50157">
    <property type="entry name" value="ZINC_FINGER_C2H2_2"/>
    <property type="match status" value="2"/>
</dbReference>
<dbReference type="GO" id="GO:0005737">
    <property type="term" value="C:cytoplasm"/>
    <property type="evidence" value="ECO:0000318"/>
    <property type="project" value="GO_Central"/>
</dbReference>
<name>A0A2A6B3X1_PRIPA</name>
<feature type="compositionally biased region" description="Basic and acidic residues" evidence="1">
    <location>
        <begin position="517"/>
        <end position="531"/>
    </location>
</feature>
<feature type="compositionally biased region" description="Basic and acidic residues" evidence="1">
    <location>
        <begin position="603"/>
        <end position="623"/>
    </location>
</feature>
<feature type="compositionally biased region" description="Basic and acidic residues" evidence="1">
    <location>
        <begin position="208"/>
        <end position="218"/>
    </location>
</feature>
<dbReference type="InterPro" id="IPR039764">
    <property type="entry name" value="HABP4/SERBP1-like"/>
</dbReference>
<feature type="compositionally biased region" description="Basic and acidic residues" evidence="1">
    <location>
        <begin position="566"/>
        <end position="582"/>
    </location>
</feature>
<dbReference type="Pfam" id="PF04774">
    <property type="entry name" value="HABP4_PAI-RBP1"/>
    <property type="match status" value="1"/>
</dbReference>
<feature type="compositionally biased region" description="Basic and acidic residues" evidence="1">
    <location>
        <begin position="777"/>
        <end position="797"/>
    </location>
</feature>
<dbReference type="PANTHER" id="PTHR12299:SF17">
    <property type="entry name" value="AT19571P-RELATED"/>
    <property type="match status" value="1"/>
</dbReference>
<protein>
    <submittedName>
        <fullName evidence="2">Zinc finger protein</fullName>
    </submittedName>
</protein>
<dbReference type="Gene3D" id="3.30.160.60">
    <property type="entry name" value="Classic Zinc Finger"/>
    <property type="match status" value="1"/>
</dbReference>
<accession>A0A8R1UEC6</accession>
<gene>
    <name evidence="2" type="primary">WBGene00112908</name>
</gene>
<dbReference type="AlphaFoldDB" id="A0A2A6B3X1"/>
<evidence type="ECO:0000313" key="2">
    <source>
        <dbReference type="EnsemblMetazoa" id="PPA23354.1"/>
    </source>
</evidence>
<feature type="compositionally biased region" description="Basic and acidic residues" evidence="1">
    <location>
        <begin position="450"/>
        <end position="474"/>
    </location>
</feature>
<sequence length="838" mass="91734">MHLNSDGFLSDIDGYLHPGVDGRRVMHQSPLLTPIFESLYEGLPENLSARDTFFDIRSGWPMRNDLERPLTLSDPPTSSQFVPRIEHTHYDHGIHNPANFSNYQDTSSMSNHSDTAIYSGCADSADFLNMNELMTPLPPYEEMMLTPCDDYSTSLTYSTTNPYISPTYSAPAYTTPHEYSTPPPNSSTPDWIGTSDTGSERSSPVRSLDGKDRVTTPDRKKKPEKPRRVRRNSSSARQAIRITLSVGPLHYHYHQTATITNNVAVTHNPKSGIIVQRRTVIRSSYSYGKSSHLKPHINKHNELKPYKCERPGCEEAFYRNDLLIRHIRGPKHDDIKDIPCQFCPKMFRRKDNRNEHEKRAHQDHADEVQGVKGVSRVAPVWESPSFLDTKETSVAHLSATSSKLAIASSTVQTQHSTMTEYGVNVNNKFLFAGDSDEELEDPSVLLQMAQKKDDKTPAQKKAEKKAEKLKKEKAAAAALAAKEAEAKKAAAAKPAPGKENSRPEGRGRGRGGLRGAGGERRPPRENTEGGEQRPFSGEGRGRGGPRGAGRGRGAFRGGRGGNTSGGEEHHEVSVEDTPKEGETQLTGERPAFAGRGGRGGRGGFRDGDRPPRGEYATRGDRPAGRGGRGRFGDRQSGSDRTGVKSVDAKGGHGKSNWGSNKDEIEAVAENAEVEKSEEETPAVEVVPREKTAEEIAFEEEEARIAAQKTLAEFRAAQKKDDKKFNLRQAGEGGDDKSFGKLVPLQKERLADETTTEEEVVEIVKKEPRNKQIIVDFKFNEPNRGEFGGRGRGGDRGGRGRGGAGGRGARTGRGGAGSGSAGHKEFRVAEDAFPALGKA</sequence>
<dbReference type="EnsemblMetazoa" id="PPA23354.1">
    <property type="protein sequence ID" value="PPA23354.1"/>
    <property type="gene ID" value="WBGene00112908"/>
</dbReference>
<organism evidence="2 3">
    <name type="scientific">Pristionchus pacificus</name>
    <name type="common">Parasitic nematode worm</name>
    <dbReference type="NCBI Taxonomy" id="54126"/>
    <lineage>
        <taxon>Eukaryota</taxon>
        <taxon>Metazoa</taxon>
        <taxon>Ecdysozoa</taxon>
        <taxon>Nematoda</taxon>
        <taxon>Chromadorea</taxon>
        <taxon>Rhabditida</taxon>
        <taxon>Rhabditina</taxon>
        <taxon>Diplogasteromorpha</taxon>
        <taxon>Diplogasteroidea</taxon>
        <taxon>Neodiplogasteridae</taxon>
        <taxon>Pristionchus</taxon>
    </lineage>
</organism>
<accession>A0A2A6B3X1</accession>
<feature type="region of interest" description="Disordered" evidence="1">
    <location>
        <begin position="715"/>
        <end position="740"/>
    </location>
</feature>
<dbReference type="GO" id="GO:0003723">
    <property type="term" value="F:RNA binding"/>
    <property type="evidence" value="ECO:0000318"/>
    <property type="project" value="GO_Central"/>
</dbReference>
<feature type="region of interest" description="Disordered" evidence="1">
    <location>
        <begin position="774"/>
        <end position="838"/>
    </location>
</feature>
<feature type="compositionally biased region" description="Gly residues" evidence="1">
    <location>
        <begin position="542"/>
        <end position="564"/>
    </location>
</feature>
<feature type="compositionally biased region" description="Basic and acidic residues" evidence="1">
    <location>
        <begin position="715"/>
        <end position="724"/>
    </location>
</feature>
<feature type="region of interest" description="Disordered" evidence="1">
    <location>
        <begin position="174"/>
        <end position="239"/>
    </location>
</feature>
<feature type="compositionally biased region" description="Polar residues" evidence="1">
    <location>
        <begin position="194"/>
        <end position="205"/>
    </location>
</feature>
<dbReference type="InterPro" id="IPR013087">
    <property type="entry name" value="Znf_C2H2_type"/>
</dbReference>
<feature type="region of interest" description="Disordered" evidence="1">
    <location>
        <begin position="448"/>
        <end position="687"/>
    </location>
</feature>
<dbReference type="SUPFAM" id="SSF57667">
    <property type="entry name" value="beta-beta-alpha zinc fingers"/>
    <property type="match status" value="1"/>
</dbReference>
<proteinExistence type="predicted"/>
<reference evidence="2" key="2">
    <citation type="submission" date="2022-06" db="UniProtKB">
        <authorList>
            <consortium name="EnsemblMetazoa"/>
        </authorList>
    </citation>
    <scope>IDENTIFICATION</scope>
    <source>
        <strain evidence="2">PS312</strain>
    </source>
</reference>